<dbReference type="InterPro" id="IPR011961">
    <property type="entry name" value="RimM"/>
</dbReference>
<dbReference type="Gene3D" id="2.40.30.60">
    <property type="entry name" value="RimM"/>
    <property type="match status" value="1"/>
</dbReference>
<keyword evidence="2 5" id="KW-0690">Ribosome biogenesis</keyword>
<dbReference type="HAMAP" id="MF_00014">
    <property type="entry name" value="Ribosome_mat_RimM"/>
    <property type="match status" value="1"/>
</dbReference>
<evidence type="ECO:0000259" key="6">
    <source>
        <dbReference type="Pfam" id="PF01782"/>
    </source>
</evidence>
<evidence type="ECO:0000256" key="1">
    <source>
        <dbReference type="ARBA" id="ARBA00022490"/>
    </source>
</evidence>
<feature type="domain" description="Ribosome maturation factor RimM PRC barrel" evidence="7">
    <location>
        <begin position="99"/>
        <end position="191"/>
    </location>
</feature>
<dbReference type="InterPro" id="IPR036976">
    <property type="entry name" value="RimM_N_sf"/>
</dbReference>
<evidence type="ECO:0000256" key="3">
    <source>
        <dbReference type="ARBA" id="ARBA00022552"/>
    </source>
</evidence>
<proteinExistence type="inferred from homology"/>
<keyword evidence="1 5" id="KW-0963">Cytoplasm</keyword>
<dbReference type="PANTHER" id="PTHR33692">
    <property type="entry name" value="RIBOSOME MATURATION FACTOR RIMM"/>
    <property type="match status" value="1"/>
</dbReference>
<organism evidence="8 9">
    <name type="scientific">Corynebacterium auriscanis</name>
    <dbReference type="NCBI Taxonomy" id="99807"/>
    <lineage>
        <taxon>Bacteria</taxon>
        <taxon>Bacillati</taxon>
        <taxon>Actinomycetota</taxon>
        <taxon>Actinomycetes</taxon>
        <taxon>Mycobacteriales</taxon>
        <taxon>Corynebacteriaceae</taxon>
        <taxon>Corynebacterium</taxon>
    </lineage>
</organism>
<dbReference type="NCBIfam" id="TIGR02273">
    <property type="entry name" value="16S_RimM"/>
    <property type="match status" value="1"/>
</dbReference>
<keyword evidence="4 5" id="KW-0143">Chaperone</keyword>
<comment type="subunit">
    <text evidence="5">Binds ribosomal protein uS19.</text>
</comment>
<keyword evidence="3 5" id="KW-0698">rRNA processing</keyword>
<dbReference type="PANTHER" id="PTHR33692:SF1">
    <property type="entry name" value="RIBOSOME MATURATION FACTOR RIMM"/>
    <property type="match status" value="1"/>
</dbReference>
<evidence type="ECO:0000256" key="4">
    <source>
        <dbReference type="ARBA" id="ARBA00023186"/>
    </source>
</evidence>
<comment type="subcellular location">
    <subcellularLocation>
        <location evidence="5">Cytoplasm</location>
    </subcellularLocation>
</comment>
<evidence type="ECO:0000256" key="2">
    <source>
        <dbReference type="ARBA" id="ARBA00022517"/>
    </source>
</evidence>
<dbReference type="GO" id="GO:0042274">
    <property type="term" value="P:ribosomal small subunit biogenesis"/>
    <property type="evidence" value="ECO:0007669"/>
    <property type="project" value="UniProtKB-UniRule"/>
</dbReference>
<accession>A0A0A2DNJ2</accession>
<dbReference type="SUPFAM" id="SSF50346">
    <property type="entry name" value="PRC-barrel domain"/>
    <property type="match status" value="1"/>
</dbReference>
<dbReference type="InterPro" id="IPR009000">
    <property type="entry name" value="Transl_B-barrel_sf"/>
</dbReference>
<name>A0A0A2DNJ2_9CORY</name>
<comment type="domain">
    <text evidence="5">The PRC barrel domain binds ribosomal protein uS19.</text>
</comment>
<reference evidence="8 9" key="1">
    <citation type="submission" date="2014-10" db="EMBL/GenBank/DDBJ databases">
        <title>Whole Genome sequence of Corynebacterium auriscanis strain CIP 106629.</title>
        <authorList>
            <person name="Hassan S.S."/>
            <person name="Jamal S.B."/>
            <person name="Tiwari S."/>
            <person name="Oliveira L.D.C."/>
            <person name="Souza F."/>
            <person name="Mariano D.C."/>
            <person name="Almeida S."/>
            <person name="Dorella F."/>
            <person name="Pereira F."/>
            <person name="Carvalho A."/>
            <person name="Leal C.A."/>
            <person name="Soares S.D.C."/>
            <person name="Figueiredo H.C."/>
            <person name="Silva A."/>
            <person name="Azevedo V.A."/>
        </authorList>
    </citation>
    <scope>NUCLEOTIDE SEQUENCE [LARGE SCALE GENOMIC DNA]</scope>
    <source>
        <strain evidence="8 9">CIP 106629</strain>
    </source>
</reference>
<evidence type="ECO:0000313" key="8">
    <source>
        <dbReference type="EMBL" id="KGM19362.1"/>
    </source>
</evidence>
<feature type="domain" description="RimM N-terminal" evidence="6">
    <location>
        <begin position="6"/>
        <end position="86"/>
    </location>
</feature>
<dbReference type="SUPFAM" id="SSF50447">
    <property type="entry name" value="Translation proteins"/>
    <property type="match status" value="1"/>
</dbReference>
<dbReference type="GeneID" id="300553006"/>
<dbReference type="Pfam" id="PF01782">
    <property type="entry name" value="RimM"/>
    <property type="match status" value="1"/>
</dbReference>
<dbReference type="GO" id="GO:0005737">
    <property type="term" value="C:cytoplasm"/>
    <property type="evidence" value="ECO:0007669"/>
    <property type="project" value="UniProtKB-SubCell"/>
</dbReference>
<comment type="caution">
    <text evidence="8">The sequence shown here is derived from an EMBL/GenBank/DDBJ whole genome shotgun (WGS) entry which is preliminary data.</text>
</comment>
<dbReference type="InterPro" id="IPR002676">
    <property type="entry name" value="RimM_N"/>
</dbReference>
<dbReference type="GO" id="GO:0005840">
    <property type="term" value="C:ribosome"/>
    <property type="evidence" value="ECO:0007669"/>
    <property type="project" value="InterPro"/>
</dbReference>
<sequence length="195" mass="21201">MDTQLQIGRVIKPHGVRGELVVEATTDHPELRFAVGTELTGKQAGKTRILTIAKVRPHQGRLLVTFEEIADRTEAETLRGLRFFADPVEDLDEEAFYDHQLEGLRVLNCGNVDAETANARAYEGAQPEPLDIGEVTGVLHTPAGTTLEVTIDADTPLPTAGLTVLVPFRHAIVPIVDLENDALVITPPDGLLELM</sequence>
<dbReference type="InterPro" id="IPR011033">
    <property type="entry name" value="PRC_barrel-like_sf"/>
</dbReference>
<dbReference type="Proteomes" id="UP000030145">
    <property type="component" value="Unassembled WGS sequence"/>
</dbReference>
<dbReference type="RefSeq" id="WP_035112779.1">
    <property type="nucleotide sequence ID" value="NZ_CP047046.1"/>
</dbReference>
<keyword evidence="9" id="KW-1185">Reference proteome</keyword>
<evidence type="ECO:0000313" key="9">
    <source>
        <dbReference type="Proteomes" id="UP000030145"/>
    </source>
</evidence>
<comment type="function">
    <text evidence="5">An accessory protein needed during the final step in the assembly of 30S ribosomal subunit, possibly for assembly of the head region. Essential for efficient processing of 16S rRNA. May be needed both before and after RbfA during the maturation of 16S rRNA. It has affinity for free ribosomal 30S subunits but not for 70S ribosomes.</text>
</comment>
<dbReference type="EMBL" id="JRVJ01000001">
    <property type="protein sequence ID" value="KGM19362.1"/>
    <property type="molecule type" value="Genomic_DNA"/>
</dbReference>
<dbReference type="GO" id="GO:0043022">
    <property type="term" value="F:ribosome binding"/>
    <property type="evidence" value="ECO:0007669"/>
    <property type="project" value="InterPro"/>
</dbReference>
<evidence type="ECO:0000256" key="5">
    <source>
        <dbReference type="HAMAP-Rule" id="MF_00014"/>
    </source>
</evidence>
<dbReference type="AlphaFoldDB" id="A0A0A2DNJ2"/>
<dbReference type="InterPro" id="IPR056792">
    <property type="entry name" value="PRC_RimM"/>
</dbReference>
<dbReference type="Pfam" id="PF24986">
    <property type="entry name" value="PRC_RimM"/>
    <property type="match status" value="1"/>
</dbReference>
<evidence type="ECO:0000259" key="7">
    <source>
        <dbReference type="Pfam" id="PF24986"/>
    </source>
</evidence>
<protein>
    <recommendedName>
        <fullName evidence="5">Ribosome maturation factor RimM</fullName>
    </recommendedName>
</protein>
<gene>
    <name evidence="5" type="primary">rimM</name>
    <name evidence="8" type="ORF">MA47_00355</name>
</gene>
<dbReference type="GO" id="GO:0006364">
    <property type="term" value="P:rRNA processing"/>
    <property type="evidence" value="ECO:0007669"/>
    <property type="project" value="UniProtKB-UniRule"/>
</dbReference>
<comment type="similarity">
    <text evidence="5">Belongs to the RimM family.</text>
</comment>
<dbReference type="Gene3D" id="2.30.30.240">
    <property type="entry name" value="PRC-barrel domain"/>
    <property type="match status" value="1"/>
</dbReference>